<accession>A0A418X4P5</accession>
<dbReference type="AlphaFoldDB" id="A0A418X4P5"/>
<dbReference type="Proteomes" id="UP000285190">
    <property type="component" value="Unassembled WGS sequence"/>
</dbReference>
<proteinExistence type="predicted"/>
<organism evidence="2 3">
    <name type="scientific">Noviherbaspirillum cavernae</name>
    <dbReference type="NCBI Taxonomy" id="2320862"/>
    <lineage>
        <taxon>Bacteria</taxon>
        <taxon>Pseudomonadati</taxon>
        <taxon>Pseudomonadota</taxon>
        <taxon>Betaproteobacteria</taxon>
        <taxon>Burkholderiales</taxon>
        <taxon>Oxalobacteraceae</taxon>
        <taxon>Noviherbaspirillum</taxon>
    </lineage>
</organism>
<name>A0A418X4P5_9BURK</name>
<keyword evidence="3" id="KW-1185">Reference proteome</keyword>
<dbReference type="Pfam" id="PF11748">
    <property type="entry name" value="DUF3306"/>
    <property type="match status" value="1"/>
</dbReference>
<comment type="caution">
    <text evidence="2">The sequence shown here is derived from an EMBL/GenBank/DDBJ whole genome shotgun (WGS) entry which is preliminary data.</text>
</comment>
<dbReference type="OrthoDB" id="8776025at2"/>
<gene>
    <name evidence="2" type="ORF">D3870_16925</name>
</gene>
<feature type="compositionally biased region" description="Basic and acidic residues" evidence="1">
    <location>
        <begin position="179"/>
        <end position="188"/>
    </location>
</feature>
<feature type="region of interest" description="Disordered" evidence="1">
    <location>
        <begin position="120"/>
        <end position="188"/>
    </location>
</feature>
<evidence type="ECO:0000313" key="2">
    <source>
        <dbReference type="EMBL" id="RJG07453.1"/>
    </source>
</evidence>
<evidence type="ECO:0000256" key="1">
    <source>
        <dbReference type="SAM" id="MobiDB-lite"/>
    </source>
</evidence>
<reference evidence="2 3" key="1">
    <citation type="submission" date="2018-09" db="EMBL/GenBank/DDBJ databases">
        <authorList>
            <person name="Zhu H."/>
        </authorList>
    </citation>
    <scope>NUCLEOTIDE SEQUENCE [LARGE SCALE GENOMIC DNA]</scope>
    <source>
        <strain evidence="2 3">K2R10-39</strain>
    </source>
</reference>
<dbReference type="RefSeq" id="WP_119740915.1">
    <property type="nucleotide sequence ID" value="NZ_QYUN01000002.1"/>
</dbReference>
<dbReference type="InterPro" id="IPR021735">
    <property type="entry name" value="DUF3306"/>
</dbReference>
<dbReference type="EMBL" id="QYUN01000002">
    <property type="protein sequence ID" value="RJG07453.1"/>
    <property type="molecule type" value="Genomic_DNA"/>
</dbReference>
<feature type="region of interest" description="Disordered" evidence="1">
    <location>
        <begin position="1"/>
        <end position="43"/>
    </location>
</feature>
<evidence type="ECO:0000313" key="3">
    <source>
        <dbReference type="Proteomes" id="UP000285190"/>
    </source>
</evidence>
<sequence>MAAESFFARWSKRKTEDEAAPPVAGEHADATAPVVSPSADPQRVPTIEDVARLTPESDYSPFVARGVDEQVKRSALKKLFADPHFNVMDGLDVYIEDYNSFTPIPPEMLAALNHAKDLLNPQFGNPLLRAPEEPEDASAPADAAPNMQPEMQPEAAADCGKDAAPDMQAHTATPSPTPDRSDFGESSR</sequence>
<protein>
    <submittedName>
        <fullName evidence="2">DUF3306 domain-containing protein</fullName>
    </submittedName>
</protein>